<feature type="coiled-coil region" evidence="1">
    <location>
        <begin position="140"/>
        <end position="202"/>
    </location>
</feature>
<keyword evidence="1" id="KW-0175">Coiled coil</keyword>
<dbReference type="AlphaFoldDB" id="A0A375ABZ4"/>
<dbReference type="RefSeq" id="WP_067486737.1">
    <property type="nucleotide sequence ID" value="NZ_LT615367.1"/>
</dbReference>
<dbReference type="KEGG" id="daq:DAQ1742_02662"/>
<evidence type="ECO:0000313" key="2">
    <source>
        <dbReference type="EMBL" id="SLM63535.1"/>
    </source>
</evidence>
<sequence length="379" mass="42962">MTTTTTVADVLESSLRPVRAQLDLATSQTTGMAQRSIESAAILLNQAQALCIEQINQETDEYNALLDRLETTGSALTTKELALKQIQERIETAELSAAEAMAERDSITARYKLALTDNAMLANERNQLKSLNPERMKSQLVRLKEELADSRKLRDQQLTEIRRLKKELADKTSRLSGMVQLNDELNRHLVDVQARLRRADGDVAPRYWQASNGVRFYFYTFQWGLELRSPEYDVTILNGIDWHLEIRSTIGICMIVSVTDWAVPMYPIIESFKDAWPEGLNEAVTARIRELLEETHPHLVRRAEWAESVLSGTLPLKEQYLDLLSAAGIYSLFDIVRRTPEMLADKVKGFGLATARQVHAKCMGLVKDWEQAQKRSEAA</sequence>
<evidence type="ECO:0000256" key="1">
    <source>
        <dbReference type="SAM" id="Coils"/>
    </source>
</evidence>
<gene>
    <name evidence="2" type="ORF">DAQ1742_02662</name>
</gene>
<dbReference type="EMBL" id="LT615367">
    <property type="protein sequence ID" value="SLM63535.1"/>
    <property type="molecule type" value="Genomic_DNA"/>
</dbReference>
<organism evidence="2 3">
    <name type="scientific">Dickeya aquatica</name>
    <dbReference type="NCBI Taxonomy" id="1401087"/>
    <lineage>
        <taxon>Bacteria</taxon>
        <taxon>Pseudomonadati</taxon>
        <taxon>Pseudomonadota</taxon>
        <taxon>Gammaproteobacteria</taxon>
        <taxon>Enterobacterales</taxon>
        <taxon>Pectobacteriaceae</taxon>
        <taxon>Dickeya</taxon>
    </lineage>
</organism>
<evidence type="ECO:0000313" key="3">
    <source>
        <dbReference type="Proteomes" id="UP000294820"/>
    </source>
</evidence>
<proteinExistence type="predicted"/>
<accession>A0A375ABZ4</accession>
<keyword evidence="3" id="KW-1185">Reference proteome</keyword>
<protein>
    <submittedName>
        <fullName evidence="2">Phage protein</fullName>
    </submittedName>
</protein>
<reference evidence="2 3" key="1">
    <citation type="submission" date="2016-09" db="EMBL/GenBank/DDBJ databases">
        <authorList>
            <person name="Reverchon S."/>
            <person name="Nasser W."/>
            <person name="Leonard S."/>
            <person name="Brochier C."/>
            <person name="Duprey A."/>
        </authorList>
    </citation>
    <scope>NUCLEOTIDE SEQUENCE [LARGE SCALE GENOMIC DNA]</scope>
    <source>
        <strain evidence="2 3">174/2</strain>
    </source>
</reference>
<dbReference type="Proteomes" id="UP000294820">
    <property type="component" value="Chromosome 1"/>
</dbReference>
<feature type="coiled-coil region" evidence="1">
    <location>
        <begin position="52"/>
        <end position="103"/>
    </location>
</feature>
<name>A0A375ABZ4_9GAMM</name>